<dbReference type="InterPro" id="IPR008259">
    <property type="entry name" value="FMN_hydac_DH_AS"/>
</dbReference>
<dbReference type="GO" id="GO:0016614">
    <property type="term" value="F:oxidoreductase activity, acting on CH-OH group of donors"/>
    <property type="evidence" value="ECO:0007669"/>
    <property type="project" value="UniProtKB-ARBA"/>
</dbReference>
<evidence type="ECO:0000256" key="4">
    <source>
        <dbReference type="ARBA" id="ARBA00023002"/>
    </source>
</evidence>
<feature type="region of interest" description="Disordered" evidence="6">
    <location>
        <begin position="392"/>
        <end position="435"/>
    </location>
</feature>
<dbReference type="InterPro" id="IPR012133">
    <property type="entry name" value="Alpha-hydoxy_acid_DH_FMN"/>
</dbReference>
<dbReference type="SUPFAM" id="SSF51395">
    <property type="entry name" value="FMN-linked oxidoreductases"/>
    <property type="match status" value="1"/>
</dbReference>
<dbReference type="RefSeq" id="WP_066670187.1">
    <property type="nucleotide sequence ID" value="NZ_CP016171.1"/>
</dbReference>
<dbReference type="PROSITE" id="PS51349">
    <property type="entry name" value="FMN_HYDROXY_ACID_DH_2"/>
    <property type="match status" value="1"/>
</dbReference>
<evidence type="ECO:0000256" key="1">
    <source>
        <dbReference type="ARBA" id="ARBA00001917"/>
    </source>
</evidence>
<evidence type="ECO:0000313" key="9">
    <source>
        <dbReference type="Proteomes" id="UP000092213"/>
    </source>
</evidence>
<dbReference type="Proteomes" id="UP000092213">
    <property type="component" value="Chromosome"/>
</dbReference>
<comment type="similarity">
    <text evidence="5">Belongs to the FMN-dependent alpha-hydroxy acid dehydrogenase family.</text>
</comment>
<reference evidence="8 9" key="1">
    <citation type="submission" date="2016-06" db="EMBL/GenBank/DDBJ databases">
        <title>Complete genome sequences of Bordetella bronchialis and Bordetella flabilis.</title>
        <authorList>
            <person name="LiPuma J.J."/>
            <person name="Spilker T."/>
        </authorList>
    </citation>
    <scope>NUCLEOTIDE SEQUENCE [LARGE SCALE GENOMIC DNA]</scope>
    <source>
        <strain evidence="8 9">AU17976</strain>
    </source>
</reference>
<name>A0A193FXL8_9BORD</name>
<dbReference type="InterPro" id="IPR013785">
    <property type="entry name" value="Aldolase_TIM"/>
</dbReference>
<dbReference type="STRING" id="463025.BAU08_15185"/>
<evidence type="ECO:0000259" key="7">
    <source>
        <dbReference type="PROSITE" id="PS51349"/>
    </source>
</evidence>
<comment type="cofactor">
    <cofactor evidence="1">
        <name>FMN</name>
        <dbReference type="ChEBI" id="CHEBI:58210"/>
    </cofactor>
</comment>
<protein>
    <submittedName>
        <fullName evidence="8">Alpha-hydroxy-acid oxidizing enzyme</fullName>
    </submittedName>
</protein>
<keyword evidence="2" id="KW-0285">Flavoprotein</keyword>
<keyword evidence="3" id="KW-0288">FMN</keyword>
<dbReference type="PROSITE" id="PS00557">
    <property type="entry name" value="FMN_HYDROXY_ACID_DH_1"/>
    <property type="match status" value="1"/>
</dbReference>
<feature type="domain" description="FMN hydroxy acid dehydrogenase" evidence="7">
    <location>
        <begin position="1"/>
        <end position="384"/>
    </location>
</feature>
<gene>
    <name evidence="8" type="ORF">BAU08_15185</name>
</gene>
<keyword evidence="4" id="KW-0560">Oxidoreductase</keyword>
<dbReference type="PANTHER" id="PTHR10578:SF143">
    <property type="entry name" value="FMN-DEPENDENT ALPHA-HYDROXY ACID DEHYDROGENASE PB1A11.03"/>
    <property type="match status" value="1"/>
</dbReference>
<dbReference type="PANTHER" id="PTHR10578">
    <property type="entry name" value="S -2-HYDROXY-ACID OXIDASE-RELATED"/>
    <property type="match status" value="1"/>
</dbReference>
<evidence type="ECO:0000313" key="8">
    <source>
        <dbReference type="EMBL" id="ANN72512.1"/>
    </source>
</evidence>
<evidence type="ECO:0000256" key="3">
    <source>
        <dbReference type="ARBA" id="ARBA00022643"/>
    </source>
</evidence>
<sequence length="468" mass="49530">MPVESALSIADLADAARRRLPPSIYGYVSGASEDHASLRANRDAYDRWRFLPRPLVDVSVRTQAVELFGVRYASPIGISPMGVVGLCAFDGDVALAQAARAAQVPFVLSAASTTPLERVAAANPDMWYQGYLPARREVIAPLLQRLERAGVPVLVVTVDVPIASTRENELRNGFSIPLRLSPRLLWGGAIRPRWALRTFARTLLRQGIPHFENFTAERGGPIITAARGDHRAGRAAMTWQEIAWIRDRWRGRLLVKGVLRAQDAATARALGLDGIFVSNHGGRQLDGSIASLDALPAIAAAAPGLTLILDGGVRRGTDVLKALALGADAAFVGRPALYGLAAGGQRGVAHALELLRREIDVDLALLGCPDVAGLGQDFLCRADVPAWAPALGPASAPAPAPASAPHGVSLSGSPVVSRDNAGHAGRSSLADGRDASMARDIADSIECGRHRGSTARNAADPAYRRTDY</sequence>
<proteinExistence type="inferred from homology"/>
<evidence type="ECO:0000256" key="5">
    <source>
        <dbReference type="ARBA" id="ARBA00024042"/>
    </source>
</evidence>
<dbReference type="CDD" id="cd02809">
    <property type="entry name" value="alpha_hydroxyacid_oxid_FMN"/>
    <property type="match status" value="1"/>
</dbReference>
<dbReference type="Pfam" id="PF01070">
    <property type="entry name" value="FMN_dh"/>
    <property type="match status" value="1"/>
</dbReference>
<organism evidence="8 9">
    <name type="scientific">Bordetella bronchialis</name>
    <dbReference type="NCBI Taxonomy" id="463025"/>
    <lineage>
        <taxon>Bacteria</taxon>
        <taxon>Pseudomonadati</taxon>
        <taxon>Pseudomonadota</taxon>
        <taxon>Betaproteobacteria</taxon>
        <taxon>Burkholderiales</taxon>
        <taxon>Alcaligenaceae</taxon>
        <taxon>Bordetella</taxon>
    </lineage>
</organism>
<dbReference type="Gene3D" id="3.20.20.70">
    <property type="entry name" value="Aldolase class I"/>
    <property type="match status" value="1"/>
</dbReference>
<evidence type="ECO:0000256" key="6">
    <source>
        <dbReference type="SAM" id="MobiDB-lite"/>
    </source>
</evidence>
<dbReference type="InterPro" id="IPR037396">
    <property type="entry name" value="FMN_HAD"/>
</dbReference>
<dbReference type="EMBL" id="CP016171">
    <property type="protein sequence ID" value="ANN72512.1"/>
    <property type="molecule type" value="Genomic_DNA"/>
</dbReference>
<dbReference type="FunFam" id="3.20.20.70:FF:000029">
    <property type="entry name" value="L-lactate dehydrogenase"/>
    <property type="match status" value="1"/>
</dbReference>
<dbReference type="AlphaFoldDB" id="A0A193FXL8"/>
<evidence type="ECO:0000256" key="2">
    <source>
        <dbReference type="ARBA" id="ARBA00022630"/>
    </source>
</evidence>
<dbReference type="InterPro" id="IPR000262">
    <property type="entry name" value="FMN-dep_DH"/>
</dbReference>
<dbReference type="GO" id="GO:0010181">
    <property type="term" value="F:FMN binding"/>
    <property type="evidence" value="ECO:0007669"/>
    <property type="project" value="InterPro"/>
</dbReference>
<accession>A0A193FXL8</accession>